<proteinExistence type="predicted"/>
<feature type="region of interest" description="Disordered" evidence="1">
    <location>
        <begin position="50"/>
        <end position="76"/>
    </location>
</feature>
<feature type="compositionally biased region" description="Basic and acidic residues" evidence="1">
    <location>
        <begin position="327"/>
        <end position="338"/>
    </location>
</feature>
<dbReference type="EMBL" id="FUEG01000002">
    <property type="protein sequence ID" value="SJK99972.1"/>
    <property type="molecule type" value="Genomic_DNA"/>
</dbReference>
<dbReference type="STRING" id="47428.A0A284QU41"/>
<feature type="compositionally biased region" description="Low complexity" evidence="1">
    <location>
        <begin position="349"/>
        <end position="374"/>
    </location>
</feature>
<dbReference type="OMA" id="HEPAENY"/>
<dbReference type="AlphaFoldDB" id="A0A284QU41"/>
<accession>A0A284QU41</accession>
<sequence>MHNWAEASESGVLYLVNDYRGKRLVRRPRPPPTSPPLDEDFDAITQECTTRGPETEWGTRARGSWAPTSPPLDDDFDAVTYTVVTGAPQADVETDYYEEKPRTETAHSVSERKLRRRDRSIASTSQRPTRGYDEFGMGMEDRDHEYKQPRRDMPRSLGSKKVLDSGVGRLALERLNGSSMRLRRVSESVLDHGKARRMNASTGRKAPRAGPKAGQEFDVVHDQILEDGPERTVTISTWRERVAKEAKYEDMSVYYMTQGDYEVQETAEGQSSRGQSANGRKSQEPPVSHWLSHENVNDIHSRASPVQYVVASEGQRSFSPASKSRAPPRDRSSSKEFRSGASPSPRGPTPQTRTTTYVEGTTSSRTPPLRTSTPNKSLQSHIPFIPTRSGSTISSIRSIGTTTFQDVLSSCEPSLLHVAPALVSLGIRSVDHLRAVGRLTEEVRDREVRDEALKKGLTVMEWAILLDKLRSL</sequence>
<evidence type="ECO:0000313" key="2">
    <source>
        <dbReference type="EMBL" id="SJK99972.1"/>
    </source>
</evidence>
<dbReference type="Proteomes" id="UP000219338">
    <property type="component" value="Unassembled WGS sequence"/>
</dbReference>
<name>A0A284QU41_ARMOS</name>
<reference evidence="3" key="1">
    <citation type="journal article" date="2017" name="Nat. Ecol. Evol.">
        <title>Genome expansion and lineage-specific genetic innovations in the forest pathogenic fungi Armillaria.</title>
        <authorList>
            <person name="Sipos G."/>
            <person name="Prasanna A.N."/>
            <person name="Walter M.C."/>
            <person name="O'Connor E."/>
            <person name="Balint B."/>
            <person name="Krizsan K."/>
            <person name="Kiss B."/>
            <person name="Hess J."/>
            <person name="Varga T."/>
            <person name="Slot J."/>
            <person name="Riley R."/>
            <person name="Boka B."/>
            <person name="Rigling D."/>
            <person name="Barry K."/>
            <person name="Lee J."/>
            <person name="Mihaltcheva S."/>
            <person name="LaButti K."/>
            <person name="Lipzen A."/>
            <person name="Waldron R."/>
            <person name="Moloney N.M."/>
            <person name="Sperisen C."/>
            <person name="Kredics L."/>
            <person name="Vagvoelgyi C."/>
            <person name="Patrignani A."/>
            <person name="Fitzpatrick D."/>
            <person name="Nagy I."/>
            <person name="Doyle S."/>
            <person name="Anderson J.B."/>
            <person name="Grigoriev I.V."/>
            <person name="Gueldener U."/>
            <person name="Muensterkoetter M."/>
            <person name="Nagy L.G."/>
        </authorList>
    </citation>
    <scope>NUCLEOTIDE SEQUENCE [LARGE SCALE GENOMIC DNA]</scope>
    <source>
        <strain evidence="3">C18/9</strain>
    </source>
</reference>
<keyword evidence="3" id="KW-1185">Reference proteome</keyword>
<evidence type="ECO:0000256" key="1">
    <source>
        <dbReference type="SAM" id="MobiDB-lite"/>
    </source>
</evidence>
<feature type="region of interest" description="Disordered" evidence="1">
    <location>
        <begin position="188"/>
        <end position="213"/>
    </location>
</feature>
<evidence type="ECO:0000313" key="3">
    <source>
        <dbReference type="Proteomes" id="UP000219338"/>
    </source>
</evidence>
<feature type="compositionally biased region" description="Polar residues" evidence="1">
    <location>
        <begin position="267"/>
        <end position="280"/>
    </location>
</feature>
<feature type="region of interest" description="Disordered" evidence="1">
    <location>
        <begin position="264"/>
        <end position="288"/>
    </location>
</feature>
<feature type="compositionally biased region" description="Basic and acidic residues" evidence="1">
    <location>
        <begin position="97"/>
        <end position="112"/>
    </location>
</feature>
<dbReference type="OrthoDB" id="2989516at2759"/>
<protein>
    <submittedName>
        <fullName evidence="2">Uncharacterized protein</fullName>
    </submittedName>
</protein>
<gene>
    <name evidence="2" type="ORF">ARMOST_03283</name>
</gene>
<organism evidence="2 3">
    <name type="scientific">Armillaria ostoyae</name>
    <name type="common">Armillaria root rot fungus</name>
    <dbReference type="NCBI Taxonomy" id="47428"/>
    <lineage>
        <taxon>Eukaryota</taxon>
        <taxon>Fungi</taxon>
        <taxon>Dikarya</taxon>
        <taxon>Basidiomycota</taxon>
        <taxon>Agaricomycotina</taxon>
        <taxon>Agaricomycetes</taxon>
        <taxon>Agaricomycetidae</taxon>
        <taxon>Agaricales</taxon>
        <taxon>Marasmiineae</taxon>
        <taxon>Physalacriaceae</taxon>
        <taxon>Armillaria</taxon>
    </lineage>
</organism>
<feature type="region of interest" description="Disordered" evidence="1">
    <location>
        <begin position="310"/>
        <end position="384"/>
    </location>
</feature>
<feature type="compositionally biased region" description="Basic and acidic residues" evidence="1">
    <location>
        <begin position="139"/>
        <end position="154"/>
    </location>
</feature>
<feature type="region of interest" description="Disordered" evidence="1">
    <location>
        <begin position="91"/>
        <end position="160"/>
    </location>
</feature>